<sequence length="389" mass="40206">MTAARRIHLNDTTLRDGEQSPGVAFSVAEKVAIAAALAEAGVDEIEVGTPAMGAAEIEAIRAVAGLAPPVRLMAWCRMTEADLRAARSCGVPFVNLSIPMSDLQLSAKLGIGREEALARIRRMVPMALDAGFAVAVGGEDASRADPDHLKRVAETAAMAGAFRLRLADTVGILDPFATARLVGDMVAASDLAIEFHGHDDLGLATANSLAAVRAGASHVSVTVCGLGERAGNAALEEVAVGVARLGLGVSGVALPALTGLAERVARAARRPIAAGKAIVGRDVFTHESGIHVAALLGARETYQGLDPALIGRDHRFVVGKHSGQAALAHVLAERGLTLDPAVAPVLLALVRHRAEAVKGTVPPDDLERLLVEAADFLDREPGPDARLAH</sequence>
<evidence type="ECO:0000256" key="7">
    <source>
        <dbReference type="RuleBase" id="RU003523"/>
    </source>
</evidence>
<evidence type="ECO:0000259" key="9">
    <source>
        <dbReference type="PROSITE" id="PS50991"/>
    </source>
</evidence>
<accession>A0A947GBC6</accession>
<dbReference type="PANTHER" id="PTHR42880:SF1">
    <property type="entry name" value="ISOPROPYLMALATE_HOMOCITRATE_CITRAMALATE SYNTHASE FAMILY PROTEIN"/>
    <property type="match status" value="1"/>
</dbReference>
<keyword evidence="11" id="KW-1185">Reference proteome</keyword>
<dbReference type="RefSeq" id="WP_261967207.1">
    <property type="nucleotide sequence ID" value="NZ_JAHHZF010000002.1"/>
</dbReference>
<dbReference type="Gene3D" id="3.20.20.70">
    <property type="entry name" value="Aldolase class I"/>
    <property type="match status" value="1"/>
</dbReference>
<dbReference type="Pfam" id="PF00682">
    <property type="entry name" value="HMGL-like"/>
    <property type="match status" value="1"/>
</dbReference>
<dbReference type="CDD" id="cd07939">
    <property type="entry name" value="DRE_TIM_NifV"/>
    <property type="match status" value="1"/>
</dbReference>
<evidence type="ECO:0000256" key="8">
    <source>
        <dbReference type="RuleBase" id="RU367143"/>
    </source>
</evidence>
<dbReference type="PROSITE" id="PS50991">
    <property type="entry name" value="PYR_CT"/>
    <property type="match status" value="1"/>
</dbReference>
<comment type="function">
    <text evidence="1 8">This protein is a Fe-Mo-cofactor biosynthetic component.</text>
</comment>
<dbReference type="GO" id="GO:0019752">
    <property type="term" value="P:carboxylic acid metabolic process"/>
    <property type="evidence" value="ECO:0007669"/>
    <property type="project" value="UniProtKB-UniRule"/>
</dbReference>
<proteinExistence type="inferred from homology"/>
<name>A0A947GBC6_9HYPH</name>
<dbReference type="PROSITE" id="PS00816">
    <property type="entry name" value="AIPM_HOMOCIT_SYNTH_2"/>
    <property type="match status" value="1"/>
</dbReference>
<comment type="caution">
    <text evidence="10">The sequence shown here is derived from an EMBL/GenBank/DDBJ whole genome shotgun (WGS) entry which is preliminary data.</text>
</comment>
<feature type="domain" description="Pyruvate carboxyltransferase" evidence="9">
    <location>
        <begin position="7"/>
        <end position="258"/>
    </location>
</feature>
<dbReference type="GO" id="GO:0004410">
    <property type="term" value="F:homocitrate synthase activity"/>
    <property type="evidence" value="ECO:0007669"/>
    <property type="project" value="UniProtKB-UniRule"/>
</dbReference>
<evidence type="ECO:0000256" key="6">
    <source>
        <dbReference type="ARBA" id="ARBA00048019"/>
    </source>
</evidence>
<dbReference type="InterPro" id="IPR013477">
    <property type="entry name" value="NifV/FrbC"/>
</dbReference>
<dbReference type="PROSITE" id="PS00815">
    <property type="entry name" value="AIPM_HOMOCIT_SYNTH_1"/>
    <property type="match status" value="1"/>
</dbReference>
<dbReference type="EC" id="2.3.3.14" evidence="3 8"/>
<evidence type="ECO:0000256" key="4">
    <source>
        <dbReference type="ARBA" id="ARBA00020735"/>
    </source>
</evidence>
<dbReference type="InterPro" id="IPR054691">
    <property type="entry name" value="LeuA/HCS_post-cat"/>
</dbReference>
<dbReference type="GO" id="GO:0009399">
    <property type="term" value="P:nitrogen fixation"/>
    <property type="evidence" value="ECO:0007669"/>
    <property type="project" value="UniProtKB-UniRule"/>
</dbReference>
<evidence type="ECO:0000256" key="1">
    <source>
        <dbReference type="ARBA" id="ARBA00003050"/>
    </source>
</evidence>
<evidence type="ECO:0000313" key="11">
    <source>
        <dbReference type="Proteomes" id="UP000766595"/>
    </source>
</evidence>
<evidence type="ECO:0000256" key="2">
    <source>
        <dbReference type="ARBA" id="ARBA00006154"/>
    </source>
</evidence>
<keyword evidence="5 7" id="KW-0808">Transferase</keyword>
<dbReference type="InterPro" id="IPR013785">
    <property type="entry name" value="Aldolase_TIM"/>
</dbReference>
<gene>
    <name evidence="10" type="primary">nifV</name>
    <name evidence="10" type="ORF">KL771_03645</name>
</gene>
<dbReference type="NCBIfam" id="TIGR02660">
    <property type="entry name" value="nifV_homocitr"/>
    <property type="match status" value="1"/>
</dbReference>
<reference evidence="10 11" key="1">
    <citation type="submission" date="2021-06" db="EMBL/GenBank/DDBJ databases">
        <authorList>
            <person name="Grouzdev D.S."/>
            <person name="Koziaeva V."/>
        </authorList>
    </citation>
    <scope>NUCLEOTIDE SEQUENCE [LARGE SCALE GENOMIC DNA]</scope>
    <source>
        <strain evidence="10 11">22</strain>
    </source>
</reference>
<evidence type="ECO:0000256" key="3">
    <source>
        <dbReference type="ARBA" id="ARBA00012974"/>
    </source>
</evidence>
<dbReference type="InterPro" id="IPR000891">
    <property type="entry name" value="PYR_CT"/>
</dbReference>
<dbReference type="PANTHER" id="PTHR42880">
    <property type="entry name" value="HOMOCITRATE SYNTHASE"/>
    <property type="match status" value="1"/>
</dbReference>
<dbReference type="AlphaFoldDB" id="A0A947GBC6"/>
<dbReference type="Gene3D" id="1.10.238.260">
    <property type="match status" value="1"/>
</dbReference>
<organism evidence="10 11">
    <name type="scientific">Prosthecodimorpha staleyi</name>
    <dbReference type="NCBI Taxonomy" id="2840188"/>
    <lineage>
        <taxon>Bacteria</taxon>
        <taxon>Pseudomonadati</taxon>
        <taxon>Pseudomonadota</taxon>
        <taxon>Alphaproteobacteria</taxon>
        <taxon>Hyphomicrobiales</taxon>
        <taxon>Ancalomicrobiaceae</taxon>
        <taxon>Prosthecodimorpha</taxon>
    </lineage>
</organism>
<dbReference type="SUPFAM" id="SSF51569">
    <property type="entry name" value="Aldolase"/>
    <property type="match status" value="1"/>
</dbReference>
<keyword evidence="8" id="KW-0535">Nitrogen fixation</keyword>
<keyword evidence="10" id="KW-0012">Acyltransferase</keyword>
<evidence type="ECO:0000256" key="5">
    <source>
        <dbReference type="ARBA" id="ARBA00022679"/>
    </source>
</evidence>
<dbReference type="InterPro" id="IPR002034">
    <property type="entry name" value="AIPM/Hcit_synth_CS"/>
</dbReference>
<comment type="similarity">
    <text evidence="2 7">Belongs to the alpha-IPM synthase/homocitrate synthase family.</text>
</comment>
<dbReference type="EMBL" id="JAHHZF010000002">
    <property type="protein sequence ID" value="MBT9288527.1"/>
    <property type="molecule type" value="Genomic_DNA"/>
</dbReference>
<dbReference type="Pfam" id="PF22617">
    <property type="entry name" value="HCS_D2"/>
    <property type="match status" value="1"/>
</dbReference>
<comment type="catalytic activity">
    <reaction evidence="6 8">
        <text>acetyl-CoA + 2-oxoglutarate + H2O = (2R)-homocitrate + CoA + H(+)</text>
        <dbReference type="Rhea" id="RHEA:12929"/>
        <dbReference type="ChEBI" id="CHEBI:15377"/>
        <dbReference type="ChEBI" id="CHEBI:15378"/>
        <dbReference type="ChEBI" id="CHEBI:16810"/>
        <dbReference type="ChEBI" id="CHEBI:57287"/>
        <dbReference type="ChEBI" id="CHEBI:57288"/>
        <dbReference type="ChEBI" id="CHEBI:58884"/>
        <dbReference type="EC" id="2.3.3.14"/>
    </reaction>
</comment>
<dbReference type="Proteomes" id="UP000766595">
    <property type="component" value="Unassembled WGS sequence"/>
</dbReference>
<evidence type="ECO:0000313" key="10">
    <source>
        <dbReference type="EMBL" id="MBT9288527.1"/>
    </source>
</evidence>
<protein>
    <recommendedName>
        <fullName evidence="4 8">Homocitrate synthase</fullName>
        <ecNumber evidence="3 8">2.3.3.14</ecNumber>
    </recommendedName>
</protein>